<feature type="transmembrane region" description="Helical" evidence="7">
    <location>
        <begin position="201"/>
        <end position="221"/>
    </location>
</feature>
<feature type="transmembrane region" description="Helical" evidence="7">
    <location>
        <begin position="12"/>
        <end position="31"/>
    </location>
</feature>
<keyword evidence="4 7" id="KW-0812">Transmembrane</keyword>
<dbReference type="GO" id="GO:0016413">
    <property type="term" value="F:O-acetyltransferase activity"/>
    <property type="evidence" value="ECO:0007669"/>
    <property type="project" value="TreeGrafter"/>
</dbReference>
<feature type="transmembrane region" description="Helical" evidence="7">
    <location>
        <begin position="241"/>
        <end position="264"/>
    </location>
</feature>
<feature type="transmembrane region" description="Helical" evidence="7">
    <location>
        <begin position="175"/>
        <end position="194"/>
    </location>
</feature>
<name>A0A369WA95_9HYPH</name>
<feature type="transmembrane region" description="Helical" evidence="7">
    <location>
        <begin position="148"/>
        <end position="169"/>
    </location>
</feature>
<evidence type="ECO:0000256" key="4">
    <source>
        <dbReference type="ARBA" id="ARBA00022692"/>
    </source>
</evidence>
<protein>
    <submittedName>
        <fullName evidence="9">Acyltransferase</fullName>
    </submittedName>
</protein>
<dbReference type="GO" id="GO:0005886">
    <property type="term" value="C:plasma membrane"/>
    <property type="evidence" value="ECO:0007669"/>
    <property type="project" value="UniProtKB-SubCell"/>
</dbReference>
<feature type="domain" description="Acyltransferase 3" evidence="8">
    <location>
        <begin position="9"/>
        <end position="321"/>
    </location>
</feature>
<dbReference type="OrthoDB" id="9814956at2"/>
<dbReference type="GO" id="GO:0009246">
    <property type="term" value="P:enterobacterial common antigen biosynthetic process"/>
    <property type="evidence" value="ECO:0007669"/>
    <property type="project" value="TreeGrafter"/>
</dbReference>
<evidence type="ECO:0000313" key="9">
    <source>
        <dbReference type="EMBL" id="RDE10290.1"/>
    </source>
</evidence>
<dbReference type="RefSeq" id="WP_114644586.1">
    <property type="nucleotide sequence ID" value="NZ_QQNH01000002.1"/>
</dbReference>
<dbReference type="PANTHER" id="PTHR40074">
    <property type="entry name" value="O-ACETYLTRANSFERASE WECH"/>
    <property type="match status" value="1"/>
</dbReference>
<evidence type="ECO:0000256" key="6">
    <source>
        <dbReference type="ARBA" id="ARBA00023136"/>
    </source>
</evidence>
<evidence type="ECO:0000259" key="8">
    <source>
        <dbReference type="Pfam" id="PF01757"/>
    </source>
</evidence>
<comment type="subcellular location">
    <subcellularLocation>
        <location evidence="1">Cell membrane</location>
        <topology evidence="1">Multi-pass membrane protein</topology>
    </subcellularLocation>
</comment>
<feature type="transmembrane region" description="Helical" evidence="7">
    <location>
        <begin position="122"/>
        <end position="141"/>
    </location>
</feature>
<keyword evidence="9" id="KW-0012">Acyltransferase</keyword>
<evidence type="ECO:0000256" key="3">
    <source>
        <dbReference type="ARBA" id="ARBA00022475"/>
    </source>
</evidence>
<reference evidence="10" key="1">
    <citation type="submission" date="2018-07" db="EMBL/GenBank/DDBJ databases">
        <authorList>
            <person name="Liu B.-T."/>
            <person name="Du Z."/>
        </authorList>
    </citation>
    <scope>NUCLEOTIDE SEQUENCE [LARGE SCALE GENOMIC DNA]</scope>
    <source>
        <strain evidence="10">XYN52</strain>
    </source>
</reference>
<dbReference type="PANTHER" id="PTHR40074:SF4">
    <property type="entry name" value="INNER MEMBRANE PROTEIN YCFT"/>
    <property type="match status" value="1"/>
</dbReference>
<feature type="transmembrane region" description="Helical" evidence="7">
    <location>
        <begin position="276"/>
        <end position="297"/>
    </location>
</feature>
<proteinExistence type="inferred from homology"/>
<organism evidence="9 10">
    <name type="scientific">Pelagibacterium lacus</name>
    <dbReference type="NCBI Taxonomy" id="2282655"/>
    <lineage>
        <taxon>Bacteria</taxon>
        <taxon>Pseudomonadati</taxon>
        <taxon>Pseudomonadota</taxon>
        <taxon>Alphaproteobacteria</taxon>
        <taxon>Hyphomicrobiales</taxon>
        <taxon>Devosiaceae</taxon>
        <taxon>Pelagibacterium</taxon>
    </lineage>
</organism>
<keyword evidence="10" id="KW-1185">Reference proteome</keyword>
<evidence type="ECO:0000256" key="5">
    <source>
        <dbReference type="ARBA" id="ARBA00022989"/>
    </source>
</evidence>
<keyword evidence="5 7" id="KW-1133">Transmembrane helix</keyword>
<accession>A0A369WA95</accession>
<evidence type="ECO:0000256" key="7">
    <source>
        <dbReference type="SAM" id="Phobius"/>
    </source>
</evidence>
<evidence type="ECO:0000256" key="2">
    <source>
        <dbReference type="ARBA" id="ARBA00007400"/>
    </source>
</evidence>
<keyword evidence="3" id="KW-1003">Cell membrane</keyword>
<sequence>MSETAKRYHWVDLATGLSIILVVMMHATFGVGEATGEIGFMHYVLGFATPFRMPEFFLISGLFLSLVIARPWTHYADRRVVHYLYFYALWAVILIGFKHLLIDRDPAGALALLAGAVYEPYSILWFIYALAVFSLLAKIFHALRLPHLVVFPVAALFSILPIATPVSILNYTAHYFVFFYAGYAFAPQVFRFAGAVAEHPLRAMLGLALWAVLNTALIFGLPHQITPGIIVTGVSVIPGGTFVLALAGALAVCTAAVLLARLPAFAWLRWIGEHSIVIYLSFVIPMGIFRTLLLAVMPAIDTGLASLLTLIVAIVSPMILYWIIGRIGFGKFLFERPSWARLPTAPGSRWPSPPPAPAE</sequence>
<feature type="transmembrane region" description="Helical" evidence="7">
    <location>
        <begin position="51"/>
        <end position="72"/>
    </location>
</feature>
<keyword evidence="6 7" id="KW-0472">Membrane</keyword>
<feature type="transmembrane region" description="Helical" evidence="7">
    <location>
        <begin position="84"/>
        <end position="102"/>
    </location>
</feature>
<dbReference type="Pfam" id="PF01757">
    <property type="entry name" value="Acyl_transf_3"/>
    <property type="match status" value="1"/>
</dbReference>
<dbReference type="AlphaFoldDB" id="A0A369WA95"/>
<gene>
    <name evidence="9" type="ORF">DVH29_02575</name>
</gene>
<dbReference type="EMBL" id="QQNH01000002">
    <property type="protein sequence ID" value="RDE10290.1"/>
    <property type="molecule type" value="Genomic_DNA"/>
</dbReference>
<evidence type="ECO:0000313" key="10">
    <source>
        <dbReference type="Proteomes" id="UP000253759"/>
    </source>
</evidence>
<comment type="caution">
    <text evidence="9">The sequence shown here is derived from an EMBL/GenBank/DDBJ whole genome shotgun (WGS) entry which is preliminary data.</text>
</comment>
<evidence type="ECO:0000256" key="1">
    <source>
        <dbReference type="ARBA" id="ARBA00004651"/>
    </source>
</evidence>
<dbReference type="Proteomes" id="UP000253759">
    <property type="component" value="Unassembled WGS sequence"/>
</dbReference>
<keyword evidence="9" id="KW-0808">Transferase</keyword>
<comment type="similarity">
    <text evidence="2">Belongs to the acyltransferase 3 family.</text>
</comment>
<dbReference type="InterPro" id="IPR002656">
    <property type="entry name" value="Acyl_transf_3_dom"/>
</dbReference>
<feature type="transmembrane region" description="Helical" evidence="7">
    <location>
        <begin position="303"/>
        <end position="324"/>
    </location>
</feature>